<keyword evidence="4" id="KW-1185">Reference proteome</keyword>
<dbReference type="InterPro" id="IPR025711">
    <property type="entry name" value="PepSY"/>
</dbReference>
<proteinExistence type="predicted"/>
<dbReference type="RefSeq" id="WP_044433926.1">
    <property type="nucleotide sequence ID" value="NZ_BJYZ01000004.1"/>
</dbReference>
<feature type="chain" id="PRO_5022152290" description="PepSY domain-containing protein" evidence="1">
    <location>
        <begin position="24"/>
        <end position="94"/>
    </location>
</feature>
<feature type="domain" description="PepSY" evidence="2">
    <location>
        <begin position="8"/>
        <end position="91"/>
    </location>
</feature>
<gene>
    <name evidence="3" type="ORF">SAE02_12810</name>
</gene>
<dbReference type="Proteomes" id="UP000321523">
    <property type="component" value="Unassembled WGS sequence"/>
</dbReference>
<name>A0A512DKY2_9PROT</name>
<dbReference type="EMBL" id="BJYZ01000004">
    <property type="protein sequence ID" value="GEO37133.1"/>
    <property type="molecule type" value="Genomic_DNA"/>
</dbReference>
<comment type="caution">
    <text evidence="3">The sequence shown here is derived from an EMBL/GenBank/DDBJ whole genome shotgun (WGS) entry which is preliminary data.</text>
</comment>
<dbReference type="AlphaFoldDB" id="A0A512DKY2"/>
<evidence type="ECO:0000313" key="4">
    <source>
        <dbReference type="Proteomes" id="UP000321523"/>
    </source>
</evidence>
<dbReference type="Pfam" id="PF13670">
    <property type="entry name" value="PepSY_2"/>
    <property type="match status" value="1"/>
</dbReference>
<evidence type="ECO:0000313" key="3">
    <source>
        <dbReference type="EMBL" id="GEO37133.1"/>
    </source>
</evidence>
<protein>
    <recommendedName>
        <fullName evidence="2">PepSY domain-containing protein</fullName>
    </recommendedName>
</protein>
<sequence length="94" mass="10155">MNRTTLLLTVSLALALAAGPALAGPKCTGEAKDKWLSEEAMKQKIAEMGFKDIRTFKTTSGNCYEIYGHDKDGRKAEVYFNPVNGSIVKSEIGG</sequence>
<reference evidence="3 4" key="1">
    <citation type="submission" date="2019-07" db="EMBL/GenBank/DDBJ databases">
        <title>Whole genome shotgun sequence of Skermanella aerolata NBRC 106429.</title>
        <authorList>
            <person name="Hosoyama A."/>
            <person name="Uohara A."/>
            <person name="Ohji S."/>
            <person name="Ichikawa N."/>
        </authorList>
    </citation>
    <scope>NUCLEOTIDE SEQUENCE [LARGE SCALE GENOMIC DNA]</scope>
    <source>
        <strain evidence="3 4">NBRC 106429</strain>
    </source>
</reference>
<accession>A0A512DKY2</accession>
<organism evidence="3 4">
    <name type="scientific">Skermanella aerolata</name>
    <dbReference type="NCBI Taxonomy" id="393310"/>
    <lineage>
        <taxon>Bacteria</taxon>
        <taxon>Pseudomonadati</taxon>
        <taxon>Pseudomonadota</taxon>
        <taxon>Alphaproteobacteria</taxon>
        <taxon>Rhodospirillales</taxon>
        <taxon>Azospirillaceae</taxon>
        <taxon>Skermanella</taxon>
    </lineage>
</organism>
<feature type="signal peptide" evidence="1">
    <location>
        <begin position="1"/>
        <end position="23"/>
    </location>
</feature>
<keyword evidence="1" id="KW-0732">Signal</keyword>
<evidence type="ECO:0000259" key="2">
    <source>
        <dbReference type="Pfam" id="PF13670"/>
    </source>
</evidence>
<evidence type="ECO:0000256" key="1">
    <source>
        <dbReference type="SAM" id="SignalP"/>
    </source>
</evidence>
<dbReference type="OrthoDB" id="7365433at2"/>